<dbReference type="AlphaFoldDB" id="A0AAE0MJ48"/>
<reference evidence="3" key="2">
    <citation type="submission" date="2023-06" db="EMBL/GenBank/DDBJ databases">
        <authorList>
            <consortium name="Lawrence Berkeley National Laboratory"/>
            <person name="Haridas S."/>
            <person name="Hensen N."/>
            <person name="Bonometti L."/>
            <person name="Westerberg I."/>
            <person name="Brannstrom I.O."/>
            <person name="Guillou S."/>
            <person name="Cros-Aarteil S."/>
            <person name="Calhoun S."/>
            <person name="Kuo A."/>
            <person name="Mondo S."/>
            <person name="Pangilinan J."/>
            <person name="Riley R."/>
            <person name="Labutti K."/>
            <person name="Andreopoulos B."/>
            <person name="Lipzen A."/>
            <person name="Chen C."/>
            <person name="Yanf M."/>
            <person name="Daum C."/>
            <person name="Ng V."/>
            <person name="Clum A."/>
            <person name="Steindorff A."/>
            <person name="Ohm R."/>
            <person name="Martin F."/>
            <person name="Silar P."/>
            <person name="Natvig D."/>
            <person name="Lalanne C."/>
            <person name="Gautier V."/>
            <person name="Ament-Velasquez S.L."/>
            <person name="Kruys A."/>
            <person name="Hutchinson M.I."/>
            <person name="Powell A.J."/>
            <person name="Barry K."/>
            <person name="Miller A.N."/>
            <person name="Grigoriev I.V."/>
            <person name="Debuchy R."/>
            <person name="Gladieux P."/>
            <person name="Thoren M.H."/>
            <person name="Johannesson H."/>
        </authorList>
    </citation>
    <scope>NUCLEOTIDE SEQUENCE</scope>
    <source>
        <strain evidence="3">CBS 560.94</strain>
    </source>
</reference>
<dbReference type="EMBL" id="JAUEPP010000011">
    <property type="protein sequence ID" value="KAK3334382.1"/>
    <property type="molecule type" value="Genomic_DNA"/>
</dbReference>
<keyword evidence="4" id="KW-1185">Reference proteome</keyword>
<keyword evidence="2" id="KW-0472">Membrane</keyword>
<evidence type="ECO:0000313" key="4">
    <source>
        <dbReference type="Proteomes" id="UP001278500"/>
    </source>
</evidence>
<reference evidence="3" key="1">
    <citation type="journal article" date="2023" name="Mol. Phylogenet. Evol.">
        <title>Genome-scale phylogeny and comparative genomics of the fungal order Sordariales.</title>
        <authorList>
            <person name="Hensen N."/>
            <person name="Bonometti L."/>
            <person name="Westerberg I."/>
            <person name="Brannstrom I.O."/>
            <person name="Guillou S."/>
            <person name="Cros-Aarteil S."/>
            <person name="Calhoun S."/>
            <person name="Haridas S."/>
            <person name="Kuo A."/>
            <person name="Mondo S."/>
            <person name="Pangilinan J."/>
            <person name="Riley R."/>
            <person name="LaButti K."/>
            <person name="Andreopoulos B."/>
            <person name="Lipzen A."/>
            <person name="Chen C."/>
            <person name="Yan M."/>
            <person name="Daum C."/>
            <person name="Ng V."/>
            <person name="Clum A."/>
            <person name="Steindorff A."/>
            <person name="Ohm R.A."/>
            <person name="Martin F."/>
            <person name="Silar P."/>
            <person name="Natvig D.O."/>
            <person name="Lalanne C."/>
            <person name="Gautier V."/>
            <person name="Ament-Velasquez S.L."/>
            <person name="Kruys A."/>
            <person name="Hutchinson M.I."/>
            <person name="Powell A.J."/>
            <person name="Barry K."/>
            <person name="Miller A.N."/>
            <person name="Grigoriev I.V."/>
            <person name="Debuchy R."/>
            <person name="Gladieux P."/>
            <person name="Hiltunen Thoren M."/>
            <person name="Johannesson H."/>
        </authorList>
    </citation>
    <scope>NUCLEOTIDE SEQUENCE</scope>
    <source>
        <strain evidence="3">CBS 560.94</strain>
    </source>
</reference>
<evidence type="ECO:0000256" key="2">
    <source>
        <dbReference type="SAM" id="Phobius"/>
    </source>
</evidence>
<feature type="compositionally biased region" description="Low complexity" evidence="1">
    <location>
        <begin position="13"/>
        <end position="23"/>
    </location>
</feature>
<keyword evidence="2" id="KW-1133">Transmembrane helix</keyword>
<protein>
    <submittedName>
        <fullName evidence="3">Uncharacterized protein</fullName>
    </submittedName>
</protein>
<dbReference type="Proteomes" id="UP001278500">
    <property type="component" value="Unassembled WGS sequence"/>
</dbReference>
<keyword evidence="2" id="KW-0812">Transmembrane</keyword>
<name>A0AAE0MJ48_9PEZI</name>
<accession>A0AAE0MJ48</accession>
<feature type="region of interest" description="Disordered" evidence="1">
    <location>
        <begin position="1"/>
        <end position="34"/>
    </location>
</feature>
<feature type="transmembrane region" description="Helical" evidence="2">
    <location>
        <begin position="636"/>
        <end position="659"/>
    </location>
</feature>
<sequence>MWIEGLLNRNTGSLSSSSHSHSSIEQIQPNPMEVNKDSPEPITIDENIVLKELSIHKCFRLPAHAPGVEVTDLPNFDDVTPYGATDEVQQQLWELETKRLVKAVTEREPLRFRGSMDLAIDSKEAYAILASLADRALTIISHDGESISLFSKTKWRDSQISLGYMCDKEDDRDAGERRPEEAAKGNTEDFFRFVDYCTAITARFLCSATEGTSVHVNILAHMAKITTKIKVVAADFKRHAQVSLDNGVSERQIAIPDEHGVRGLNKAVNLPTMSMAAGKAPGQKPTRETADSSEEFADAYMDRLIESLESRTLDRMAPLETATKKKALRIIYYQRCDSYRCGLVGMLEGFLVHLRGTSKLTQTFSTSYEISGMVYETGFERFRTLVFQDEEHNFNGTSDALNVNYARNGFHLLNQTLEKMQAEMMPEINTPDEHDAVSIGTAISWNYTPDSPNTGPKSPSTQARHIVKLRSMSDTITVLVPLLLANPSRACSVSNFFNRITFVQHLRLHSQLTEEDRNVPFKPYTYPDYTAYFSLSTEEYRVEQCSRPLDGPKSLSNALMRRNNLHRGDGITALPRVSSNACSTPDLRNTGSLTSRMADQSALERIESRRQELDRVGNMMKSWVFEENGVMVTCKAYVALTMLFCAVLVGGGIAVGATVGTRITAVDPFNVTMYCWVLAAFVLLVAKSVRVHDWPWNDFLHWRVLCRSVSELSSVTGIDDQLILAKLLQDEAVSCLDTRGPFNTVFCRRSGGGDGFSIDRPIGMWAMLVSGLIMIEVESMNGRGLVCLDLRRGTRGAVIKCCDPEDRPSYIYCNRIPERKCKEREAQGEQGHGNPCKLVLNCGDILWMRALGFYSNKDALFI</sequence>
<dbReference type="GeneID" id="87867480"/>
<feature type="transmembrane region" description="Helical" evidence="2">
    <location>
        <begin position="671"/>
        <end position="689"/>
    </location>
</feature>
<gene>
    <name evidence="3" type="ORF">B0H65DRAFT_566488</name>
</gene>
<evidence type="ECO:0000256" key="1">
    <source>
        <dbReference type="SAM" id="MobiDB-lite"/>
    </source>
</evidence>
<organism evidence="3 4">
    <name type="scientific">Neurospora tetraspora</name>
    <dbReference type="NCBI Taxonomy" id="94610"/>
    <lineage>
        <taxon>Eukaryota</taxon>
        <taxon>Fungi</taxon>
        <taxon>Dikarya</taxon>
        <taxon>Ascomycota</taxon>
        <taxon>Pezizomycotina</taxon>
        <taxon>Sordariomycetes</taxon>
        <taxon>Sordariomycetidae</taxon>
        <taxon>Sordariales</taxon>
        <taxon>Sordariaceae</taxon>
        <taxon>Neurospora</taxon>
    </lineage>
</organism>
<proteinExistence type="predicted"/>
<dbReference type="RefSeq" id="XP_062676548.1">
    <property type="nucleotide sequence ID" value="XM_062830326.1"/>
</dbReference>
<evidence type="ECO:0000313" key="3">
    <source>
        <dbReference type="EMBL" id="KAK3334382.1"/>
    </source>
</evidence>
<comment type="caution">
    <text evidence="3">The sequence shown here is derived from an EMBL/GenBank/DDBJ whole genome shotgun (WGS) entry which is preliminary data.</text>
</comment>